<proteinExistence type="predicted"/>
<dbReference type="InterPro" id="IPR029063">
    <property type="entry name" value="SAM-dependent_MTases_sf"/>
</dbReference>
<dbReference type="Gene3D" id="3.40.50.150">
    <property type="entry name" value="Vaccinia Virus protein VP39"/>
    <property type="match status" value="1"/>
</dbReference>
<dbReference type="EMBL" id="UINC01001631">
    <property type="protein sequence ID" value="SUZ85333.1"/>
    <property type="molecule type" value="Genomic_DNA"/>
</dbReference>
<accession>A0A381R705</accession>
<organism evidence="1">
    <name type="scientific">marine metagenome</name>
    <dbReference type="NCBI Taxonomy" id="408172"/>
    <lineage>
        <taxon>unclassified sequences</taxon>
        <taxon>metagenomes</taxon>
        <taxon>ecological metagenomes</taxon>
    </lineage>
</organism>
<sequence length="101" mass="11588">MDKKILDIGCGPSKVENSWGIDIFQYPEVDQILDLNNVPWDLPADHFEIIYAQHVIEHVASIPEFMNEVHRIAKDGATVHVVTPHFSSIDSYSDPTHRWHL</sequence>
<dbReference type="AlphaFoldDB" id="A0A381R705"/>
<gene>
    <name evidence="1" type="ORF">METZ01_LOCUS38187</name>
</gene>
<reference evidence="1" key="1">
    <citation type="submission" date="2018-05" db="EMBL/GenBank/DDBJ databases">
        <authorList>
            <person name="Lanie J.A."/>
            <person name="Ng W.-L."/>
            <person name="Kazmierczak K.M."/>
            <person name="Andrzejewski T.M."/>
            <person name="Davidsen T.M."/>
            <person name="Wayne K.J."/>
            <person name="Tettelin H."/>
            <person name="Glass J.I."/>
            <person name="Rusch D."/>
            <person name="Podicherti R."/>
            <person name="Tsui H.-C.T."/>
            <person name="Winkler M.E."/>
        </authorList>
    </citation>
    <scope>NUCLEOTIDE SEQUENCE</scope>
</reference>
<evidence type="ECO:0008006" key="2">
    <source>
        <dbReference type="Google" id="ProtNLM"/>
    </source>
</evidence>
<dbReference type="SUPFAM" id="SSF53335">
    <property type="entry name" value="S-adenosyl-L-methionine-dependent methyltransferases"/>
    <property type="match status" value="1"/>
</dbReference>
<name>A0A381R705_9ZZZZ</name>
<evidence type="ECO:0000313" key="1">
    <source>
        <dbReference type="EMBL" id="SUZ85333.1"/>
    </source>
</evidence>
<feature type="non-terminal residue" evidence="1">
    <location>
        <position position="101"/>
    </location>
</feature>
<protein>
    <recommendedName>
        <fullName evidence="2">Methyltransferase type 11 domain-containing protein</fullName>
    </recommendedName>
</protein>
<dbReference type="Pfam" id="PF13489">
    <property type="entry name" value="Methyltransf_23"/>
    <property type="match status" value="1"/>
</dbReference>